<gene>
    <name evidence="2" type="ORF">FFWV33_19190</name>
</gene>
<accession>A0A2S1LIG1</accession>
<evidence type="ECO:0000313" key="3">
    <source>
        <dbReference type="Proteomes" id="UP000244527"/>
    </source>
</evidence>
<evidence type="ECO:0000256" key="1">
    <source>
        <dbReference type="SAM" id="Phobius"/>
    </source>
</evidence>
<evidence type="ECO:0000313" key="2">
    <source>
        <dbReference type="EMBL" id="AWG23507.1"/>
    </source>
</evidence>
<keyword evidence="1" id="KW-0812">Transmembrane</keyword>
<reference evidence="2 3" key="1">
    <citation type="submission" date="2017-04" db="EMBL/GenBank/DDBJ databases">
        <title>Compelte genome sequence of WV33.</title>
        <authorList>
            <person name="Lee P.C."/>
        </authorList>
    </citation>
    <scope>NUCLEOTIDE SEQUENCE [LARGE SCALE GENOMIC DNA]</scope>
    <source>
        <strain evidence="2 3">WV33</strain>
    </source>
</reference>
<dbReference type="EMBL" id="CP020918">
    <property type="protein sequence ID" value="AWG23507.1"/>
    <property type="molecule type" value="Genomic_DNA"/>
</dbReference>
<feature type="transmembrane region" description="Helical" evidence="1">
    <location>
        <begin position="27"/>
        <end position="49"/>
    </location>
</feature>
<dbReference type="Proteomes" id="UP000244527">
    <property type="component" value="Chromosome"/>
</dbReference>
<protein>
    <recommendedName>
        <fullName evidence="4">DUF4407 domain-containing protein</fullName>
    </recommendedName>
</protein>
<proteinExistence type="predicted"/>
<dbReference type="KEGG" id="ffa:FFWV33_19190"/>
<feature type="transmembrane region" description="Helical" evidence="1">
    <location>
        <begin position="61"/>
        <end position="78"/>
    </location>
</feature>
<dbReference type="OrthoDB" id="594406at2"/>
<feature type="transmembrane region" description="Helical" evidence="1">
    <location>
        <begin position="246"/>
        <end position="267"/>
    </location>
</feature>
<keyword evidence="1" id="KW-0472">Membrane</keyword>
<dbReference type="AlphaFoldDB" id="A0A2S1LIG1"/>
<keyword evidence="3" id="KW-1185">Reference proteome</keyword>
<sequence>MRDFFIWCSGASVEIVKKCDDKEISKYANIGIVVFCVAFLSIFSATYFLSFAFNTEGTNFVWLYLPIGIIWAFIILSLDRAIVSTISKNDSFNIQILKSIPRVALALMIGIVVATPLEFKIFEKEVNNVIISKVEKIVKKDFEKDFQGKLKLWETKVNDEEKSYSEDKRTYEDEITGKKSGIPGKGKRADEYMRNELNSLSKLNIAKDSLTQIRQTIVEADQNISWPDEIDKYKSKNIGVIERVNVLYSLGGTHLAITILFILIELLPLLTKLLSNRGGYDELIISEERNKLHQADVNQLKESELKEEILSLENKKHTQKAKLRVQIEQNLQKEILTELSKAQNEIALKRVEEFRQKNLNNLNLPTIQQPVNKEKLEDKFWLQIGTTDKIEYFFRNGKLRDNELLYSKDGTVSKGLWNFNQTKTELSIELENNKTDFEIVEILTNKLKLKDKDRNDFLEFEKA</sequence>
<keyword evidence="1" id="KW-1133">Transmembrane helix</keyword>
<evidence type="ECO:0008006" key="4">
    <source>
        <dbReference type="Google" id="ProtNLM"/>
    </source>
</evidence>
<dbReference type="RefSeq" id="WP_108742399.1">
    <property type="nucleotide sequence ID" value="NZ_CP020918.1"/>
</dbReference>
<name>A0A2S1LIG1_9FLAO</name>
<dbReference type="InterPro" id="IPR025519">
    <property type="entry name" value="DUF4407"/>
</dbReference>
<dbReference type="Pfam" id="PF14362">
    <property type="entry name" value="DUF4407"/>
    <property type="match status" value="1"/>
</dbReference>
<organism evidence="2 3">
    <name type="scientific">Flavobacterium faecale</name>
    <dbReference type="NCBI Taxonomy" id="1355330"/>
    <lineage>
        <taxon>Bacteria</taxon>
        <taxon>Pseudomonadati</taxon>
        <taxon>Bacteroidota</taxon>
        <taxon>Flavobacteriia</taxon>
        <taxon>Flavobacteriales</taxon>
        <taxon>Flavobacteriaceae</taxon>
        <taxon>Flavobacterium</taxon>
    </lineage>
</organism>